<protein>
    <recommendedName>
        <fullName evidence="4">Tetratricopeptide repeat protein</fullName>
    </recommendedName>
</protein>
<dbReference type="AlphaFoldDB" id="A0A0C4YPH2"/>
<accession>A0A0C4YPH2</accession>
<organism evidence="2 3">
    <name type="scientific">Cupriavidus basilensis</name>
    <dbReference type="NCBI Taxonomy" id="68895"/>
    <lineage>
        <taxon>Bacteria</taxon>
        <taxon>Pseudomonadati</taxon>
        <taxon>Pseudomonadota</taxon>
        <taxon>Betaproteobacteria</taxon>
        <taxon>Burkholderiales</taxon>
        <taxon>Burkholderiaceae</taxon>
        <taxon>Cupriavidus</taxon>
    </lineage>
</organism>
<evidence type="ECO:0000256" key="1">
    <source>
        <dbReference type="SAM" id="SignalP"/>
    </source>
</evidence>
<feature type="signal peptide" evidence="1">
    <location>
        <begin position="1"/>
        <end position="24"/>
    </location>
</feature>
<keyword evidence="3" id="KW-1185">Reference proteome</keyword>
<feature type="chain" id="PRO_5002181884" description="Tetratricopeptide repeat protein" evidence="1">
    <location>
        <begin position="25"/>
        <end position="293"/>
    </location>
</feature>
<dbReference type="EMBL" id="CP010537">
    <property type="protein sequence ID" value="AJG23944.1"/>
    <property type="molecule type" value="Genomic_DNA"/>
</dbReference>
<keyword evidence="1" id="KW-0732">Signal</keyword>
<evidence type="ECO:0000313" key="2">
    <source>
        <dbReference type="EMBL" id="AJG23944.1"/>
    </source>
</evidence>
<dbReference type="OrthoDB" id="9061489at2"/>
<evidence type="ECO:0000313" key="3">
    <source>
        <dbReference type="Proteomes" id="UP000031843"/>
    </source>
</evidence>
<evidence type="ECO:0008006" key="4">
    <source>
        <dbReference type="Google" id="ProtNLM"/>
    </source>
</evidence>
<reference evidence="2 3" key="1">
    <citation type="journal article" date="2015" name="Genome Announc.">
        <title>Complete Genome Sequence of Cupriavidus basilensis 4G11, Isolated from the Oak Ridge Field Research Center Site.</title>
        <authorList>
            <person name="Ray J."/>
            <person name="Waters R.J."/>
            <person name="Skerker J.M."/>
            <person name="Kuehl J.V."/>
            <person name="Price M.N."/>
            <person name="Huang J."/>
            <person name="Chakraborty R."/>
            <person name="Arkin A.P."/>
            <person name="Deutschbauer A."/>
        </authorList>
    </citation>
    <scope>NUCLEOTIDE SEQUENCE [LARGE SCALE GENOMIC DNA]</scope>
    <source>
        <strain evidence="2">4G11</strain>
    </source>
</reference>
<proteinExistence type="predicted"/>
<sequence>MNRMRTLHLVAVTLLSLAAIPAMAVENYLLAAHKQRLEKARVEESAAKSTWDKAFALRQQAAELDSMGKSAEALTLIDRALSSVGSENAKDFIATKASILFSMNDPRGALALLAPHLEATREYAARQAAAGRNLALGTFTEGFVTATFAQIQLEQWRDAIATLANAEAPLEGPSFYAYRSLVYRYIMSRAKDDTLVNPQLEDMATYYAQNDKGHYGALLRMWQGEDTRKEAAALIGQMSGSEQQEAFAEALFHSAAYAKFVKGDAASARTMLDKLNQVAPYGSIEWIYGQRVL</sequence>
<gene>
    <name evidence="2" type="ORF">RR42_s2362</name>
</gene>
<dbReference type="RefSeq" id="WP_144410005.1">
    <property type="nucleotide sequence ID" value="NZ_CP010537.1"/>
</dbReference>
<dbReference type="Proteomes" id="UP000031843">
    <property type="component" value="Chromosome secondary"/>
</dbReference>
<name>A0A0C4YPH2_9BURK</name>
<dbReference type="KEGG" id="cbw:RR42_s2362"/>